<accession>A0A4Y7SYP3</accession>
<feature type="region of interest" description="Disordered" evidence="1">
    <location>
        <begin position="238"/>
        <end position="275"/>
    </location>
</feature>
<evidence type="ECO:0008006" key="4">
    <source>
        <dbReference type="Google" id="ProtNLM"/>
    </source>
</evidence>
<comment type="caution">
    <text evidence="2">The sequence shown here is derived from an EMBL/GenBank/DDBJ whole genome shotgun (WGS) entry which is preliminary data.</text>
</comment>
<evidence type="ECO:0000313" key="3">
    <source>
        <dbReference type="Proteomes" id="UP000298030"/>
    </source>
</evidence>
<keyword evidence="3" id="KW-1185">Reference proteome</keyword>
<reference evidence="2 3" key="1">
    <citation type="journal article" date="2019" name="Nat. Ecol. Evol.">
        <title>Megaphylogeny resolves global patterns of mushroom evolution.</title>
        <authorList>
            <person name="Varga T."/>
            <person name="Krizsan K."/>
            <person name="Foldi C."/>
            <person name="Dima B."/>
            <person name="Sanchez-Garcia M."/>
            <person name="Sanchez-Ramirez S."/>
            <person name="Szollosi G.J."/>
            <person name="Szarkandi J.G."/>
            <person name="Papp V."/>
            <person name="Albert L."/>
            <person name="Andreopoulos W."/>
            <person name="Angelini C."/>
            <person name="Antonin V."/>
            <person name="Barry K.W."/>
            <person name="Bougher N.L."/>
            <person name="Buchanan P."/>
            <person name="Buyck B."/>
            <person name="Bense V."/>
            <person name="Catcheside P."/>
            <person name="Chovatia M."/>
            <person name="Cooper J."/>
            <person name="Damon W."/>
            <person name="Desjardin D."/>
            <person name="Finy P."/>
            <person name="Geml J."/>
            <person name="Haridas S."/>
            <person name="Hughes K."/>
            <person name="Justo A."/>
            <person name="Karasinski D."/>
            <person name="Kautmanova I."/>
            <person name="Kiss B."/>
            <person name="Kocsube S."/>
            <person name="Kotiranta H."/>
            <person name="LaButti K.M."/>
            <person name="Lechner B.E."/>
            <person name="Liimatainen K."/>
            <person name="Lipzen A."/>
            <person name="Lukacs Z."/>
            <person name="Mihaltcheva S."/>
            <person name="Morgado L.N."/>
            <person name="Niskanen T."/>
            <person name="Noordeloos M.E."/>
            <person name="Ohm R.A."/>
            <person name="Ortiz-Santana B."/>
            <person name="Ovrebo C."/>
            <person name="Racz N."/>
            <person name="Riley R."/>
            <person name="Savchenko A."/>
            <person name="Shiryaev A."/>
            <person name="Soop K."/>
            <person name="Spirin V."/>
            <person name="Szebenyi C."/>
            <person name="Tomsovsky M."/>
            <person name="Tulloss R.E."/>
            <person name="Uehling J."/>
            <person name="Grigoriev I.V."/>
            <person name="Vagvolgyi C."/>
            <person name="Papp T."/>
            <person name="Martin F.M."/>
            <person name="Miettinen O."/>
            <person name="Hibbett D.S."/>
            <person name="Nagy L.G."/>
        </authorList>
    </citation>
    <scope>NUCLEOTIDE SEQUENCE [LARGE SCALE GENOMIC DNA]</scope>
    <source>
        <strain evidence="2 3">FP101781</strain>
    </source>
</reference>
<gene>
    <name evidence="2" type="ORF">FA13DRAFT_1053347</name>
</gene>
<dbReference type="AlphaFoldDB" id="A0A4Y7SYP3"/>
<proteinExistence type="predicted"/>
<protein>
    <recommendedName>
        <fullName evidence="4">BTB domain-containing protein</fullName>
    </recommendedName>
</protein>
<dbReference type="Proteomes" id="UP000298030">
    <property type="component" value="Unassembled WGS sequence"/>
</dbReference>
<dbReference type="STRING" id="71717.A0A4Y7SYP3"/>
<evidence type="ECO:0000313" key="2">
    <source>
        <dbReference type="EMBL" id="TEB26339.1"/>
    </source>
</evidence>
<evidence type="ECO:0000256" key="1">
    <source>
        <dbReference type="SAM" id="MobiDB-lite"/>
    </source>
</evidence>
<name>A0A4Y7SYP3_COPMI</name>
<feature type="region of interest" description="Disordered" evidence="1">
    <location>
        <begin position="1"/>
        <end position="20"/>
    </location>
</feature>
<dbReference type="EMBL" id="QPFP01000049">
    <property type="protein sequence ID" value="TEB26339.1"/>
    <property type="molecule type" value="Genomic_DNA"/>
</dbReference>
<organism evidence="2 3">
    <name type="scientific">Coprinellus micaceus</name>
    <name type="common">Glistening ink-cap mushroom</name>
    <name type="synonym">Coprinus micaceus</name>
    <dbReference type="NCBI Taxonomy" id="71717"/>
    <lineage>
        <taxon>Eukaryota</taxon>
        <taxon>Fungi</taxon>
        <taxon>Dikarya</taxon>
        <taxon>Basidiomycota</taxon>
        <taxon>Agaricomycotina</taxon>
        <taxon>Agaricomycetes</taxon>
        <taxon>Agaricomycetidae</taxon>
        <taxon>Agaricales</taxon>
        <taxon>Agaricineae</taxon>
        <taxon>Psathyrellaceae</taxon>
        <taxon>Coprinellus</taxon>
    </lineage>
</organism>
<feature type="compositionally biased region" description="Polar residues" evidence="1">
    <location>
        <begin position="238"/>
        <end position="249"/>
    </location>
</feature>
<dbReference type="OrthoDB" id="9997739at2759"/>
<sequence length="293" mass="32561">MTKGTKTKVTTANDTHGGPKFPPQTSCSQRYYIDGGDLWVIIDTTYIRVHSSFFVKGTSFFTSFLDPSQKLDQNALPGTGRPENAIIIRIASIKEFERFCWVFYNEKIDDYSEATIEEWFTILRLAHTWGFNAVKAMALRYIKKNEDQIPNVVDRIVKYEQYAPPTEMLLPLYVELCKRDEYPTDEECDKLGDTRALKIHRAREKLLRAGKKAGGKLDVAQFKAIVAETLGLKDGLTSVSAPGNGSQAPSTSTLSTDKTSTKADGADESVSGFKYGGPFTPQSIWGLGKSQGT</sequence>